<evidence type="ECO:0000313" key="2">
    <source>
        <dbReference type="Proteomes" id="UP000274131"/>
    </source>
</evidence>
<dbReference type="Gene3D" id="3.80.10.10">
    <property type="entry name" value="Ribonuclease Inhibitor"/>
    <property type="match status" value="1"/>
</dbReference>
<gene>
    <name evidence="1" type="ORF">EVEC_LOCUS11608</name>
</gene>
<evidence type="ECO:0000313" key="3">
    <source>
        <dbReference type="WBParaSite" id="EVEC_0001240801-mRNA-1"/>
    </source>
</evidence>
<accession>A0A0N4VN62</accession>
<evidence type="ECO:0000313" key="1">
    <source>
        <dbReference type="EMBL" id="VDD96857.1"/>
    </source>
</evidence>
<name>A0A0N4VN62_ENTVE</name>
<keyword evidence="2" id="KW-1185">Reference proteome</keyword>
<dbReference type="AlphaFoldDB" id="A0A0N4VN62"/>
<reference evidence="3" key="1">
    <citation type="submission" date="2017-02" db="UniProtKB">
        <authorList>
            <consortium name="WormBaseParasite"/>
        </authorList>
    </citation>
    <scope>IDENTIFICATION</scope>
</reference>
<sequence length="444" mass="50860">MAAVGWISSEAVRNVRAGLSSLLYRFRNQITTLRFNRLHFSLDLIDIFGILRKVQAVSFSQCRFSTKALQWWLQPNNVVHQKITDYCFHRSGGESKALAMLTNMLTSKSKLICITGFSSRFFVDVAEKLTQIDAHVKLIFILLTPRISLNEPNTEAVLTRFSEVTEALHVCICFPSTSQRQVELERYEMLEKVLSFSKITVLEVSFGSPNDGDLIHIESFFKSLSLMGETLQVFHFTVKAIGNNLRTLVEPMSLGLSELKNLKELTIREFRDKIPSEECNKIWANLPKTLRSFGLYAMKNFTHDHILTIVQSCPMIEDLLLLGVQQLRSKTVAHILNGLPELRSLAINLWDAVDDSLIQLLLNRKKTPFLDALSLCFKTQKDMTKSELPRLASWFTFHLSEDTSFYEPYTASHFYKTRTAHERMTRIIRFCCCPGCSKDAVYEC</sequence>
<dbReference type="EMBL" id="UXUI01012378">
    <property type="protein sequence ID" value="VDD96857.1"/>
    <property type="molecule type" value="Genomic_DNA"/>
</dbReference>
<dbReference type="InterPro" id="IPR032675">
    <property type="entry name" value="LRR_dom_sf"/>
</dbReference>
<proteinExistence type="predicted"/>
<dbReference type="WBParaSite" id="EVEC_0001240801-mRNA-1">
    <property type="protein sequence ID" value="EVEC_0001240801-mRNA-1"/>
    <property type="gene ID" value="EVEC_0001240801"/>
</dbReference>
<protein>
    <submittedName>
        <fullName evidence="3">F-box domain-containing protein</fullName>
    </submittedName>
</protein>
<organism evidence="3">
    <name type="scientific">Enterobius vermicularis</name>
    <name type="common">Human pinworm</name>
    <dbReference type="NCBI Taxonomy" id="51028"/>
    <lineage>
        <taxon>Eukaryota</taxon>
        <taxon>Metazoa</taxon>
        <taxon>Ecdysozoa</taxon>
        <taxon>Nematoda</taxon>
        <taxon>Chromadorea</taxon>
        <taxon>Rhabditida</taxon>
        <taxon>Spirurina</taxon>
        <taxon>Oxyuridomorpha</taxon>
        <taxon>Oxyuroidea</taxon>
        <taxon>Oxyuridae</taxon>
        <taxon>Enterobius</taxon>
    </lineage>
</organism>
<reference evidence="1 2" key="2">
    <citation type="submission" date="2018-10" db="EMBL/GenBank/DDBJ databases">
        <authorList>
            <consortium name="Pathogen Informatics"/>
        </authorList>
    </citation>
    <scope>NUCLEOTIDE SEQUENCE [LARGE SCALE GENOMIC DNA]</scope>
</reference>
<dbReference type="SUPFAM" id="SSF52047">
    <property type="entry name" value="RNI-like"/>
    <property type="match status" value="1"/>
</dbReference>
<dbReference type="Proteomes" id="UP000274131">
    <property type="component" value="Unassembled WGS sequence"/>
</dbReference>